<dbReference type="OrthoDB" id="6845681at2759"/>
<evidence type="ECO:0008006" key="11">
    <source>
        <dbReference type="Google" id="ProtNLM"/>
    </source>
</evidence>
<comment type="caution">
    <text evidence="9">The sequence shown here is derived from an EMBL/GenBank/DDBJ whole genome shotgun (WGS) entry which is preliminary data.</text>
</comment>
<dbReference type="Pfam" id="PF00045">
    <property type="entry name" value="Hemopexin"/>
    <property type="match status" value="2"/>
</dbReference>
<evidence type="ECO:0000256" key="4">
    <source>
        <dbReference type="ARBA" id="ARBA00023157"/>
    </source>
</evidence>
<evidence type="ECO:0000256" key="3">
    <source>
        <dbReference type="ARBA" id="ARBA00022801"/>
    </source>
</evidence>
<dbReference type="PROSITE" id="PS51642">
    <property type="entry name" value="HEMOPEXIN_2"/>
    <property type="match status" value="4"/>
</dbReference>
<evidence type="ECO:0000256" key="7">
    <source>
        <dbReference type="SAM" id="MobiDB-lite"/>
    </source>
</evidence>
<dbReference type="Proteomes" id="UP000324241">
    <property type="component" value="Unassembled WGS sequence"/>
</dbReference>
<feature type="compositionally biased region" description="Polar residues" evidence="7">
    <location>
        <begin position="80"/>
        <end position="92"/>
    </location>
</feature>
<dbReference type="RefSeq" id="XP_033426535.1">
    <property type="nucleotide sequence ID" value="XM_033570503.1"/>
</dbReference>
<feature type="repeat" description="Hemopexin" evidence="6">
    <location>
        <begin position="353"/>
        <end position="399"/>
    </location>
</feature>
<organism evidence="9 10">
    <name type="scientific">Aspergillus tanneri</name>
    <dbReference type="NCBI Taxonomy" id="1220188"/>
    <lineage>
        <taxon>Eukaryota</taxon>
        <taxon>Fungi</taxon>
        <taxon>Dikarya</taxon>
        <taxon>Ascomycota</taxon>
        <taxon>Pezizomycotina</taxon>
        <taxon>Eurotiomycetes</taxon>
        <taxon>Eurotiomycetidae</taxon>
        <taxon>Eurotiales</taxon>
        <taxon>Aspergillaceae</taxon>
        <taxon>Aspergillus</taxon>
        <taxon>Aspergillus subgen. Circumdati</taxon>
    </lineage>
</organism>
<dbReference type="InterPro" id="IPR000026">
    <property type="entry name" value="N1-like"/>
</dbReference>
<gene>
    <name evidence="9" type="ORF">ATNIH1004_005864</name>
</gene>
<dbReference type="Gene3D" id="2.110.10.10">
    <property type="entry name" value="Hemopexin-like domain"/>
    <property type="match status" value="2"/>
</dbReference>
<keyword evidence="1" id="KW-0540">Nuclease</keyword>
<dbReference type="InterPro" id="IPR018487">
    <property type="entry name" value="Hemopexin-like_repeat"/>
</dbReference>
<evidence type="ECO:0000313" key="10">
    <source>
        <dbReference type="Proteomes" id="UP000324241"/>
    </source>
</evidence>
<dbReference type="SUPFAM" id="SSF50923">
    <property type="entry name" value="Hemopexin-like domain"/>
    <property type="match status" value="1"/>
</dbReference>
<dbReference type="InterPro" id="IPR036375">
    <property type="entry name" value="Hemopexin-like_dom_sf"/>
</dbReference>
<dbReference type="GO" id="GO:0016787">
    <property type="term" value="F:hydrolase activity"/>
    <property type="evidence" value="ECO:0007669"/>
    <property type="project" value="UniProtKB-KW"/>
</dbReference>
<dbReference type="SMART" id="SM00120">
    <property type="entry name" value="HX"/>
    <property type="match status" value="4"/>
</dbReference>
<evidence type="ECO:0000256" key="1">
    <source>
        <dbReference type="ARBA" id="ARBA00022722"/>
    </source>
</evidence>
<proteinExistence type="predicted"/>
<keyword evidence="8" id="KW-0732">Signal</keyword>
<dbReference type="GeneID" id="54328566"/>
<dbReference type="Gene3D" id="3.10.450.30">
    <property type="entry name" value="Microbial ribonucleases"/>
    <property type="match status" value="1"/>
</dbReference>
<reference evidence="9 10" key="1">
    <citation type="submission" date="2019-08" db="EMBL/GenBank/DDBJ databases">
        <title>The genome sequence of a newly discovered highly antifungal drug resistant Aspergillus species, Aspergillus tanneri NIH 1004.</title>
        <authorList>
            <person name="Mounaud S."/>
            <person name="Singh I."/>
            <person name="Joardar V."/>
            <person name="Pakala S."/>
            <person name="Pakala S."/>
            <person name="Venepally P."/>
            <person name="Chung J.K."/>
            <person name="Losada L."/>
            <person name="Nierman W.C."/>
        </authorList>
    </citation>
    <scope>NUCLEOTIDE SEQUENCE [LARGE SCALE GENOMIC DNA]</scope>
    <source>
        <strain evidence="9 10">NIH1004</strain>
    </source>
</reference>
<evidence type="ECO:0000256" key="6">
    <source>
        <dbReference type="PROSITE-ProRule" id="PRU01011"/>
    </source>
</evidence>
<name>A0A5M9MP15_9EURO</name>
<sequence length="465" mass="52309">MRPLFWLAAIGAVVSALPSQRAADDAGSIIVKRADENVQFVDATGGTETQIARPPSKEDEYNVLDDNGGVDACPAPSVGKRQTTPRPSQTPENIENTLRELQRRLLLQQTVGRRRYPHVFNNYEQLPFPGFENTRLYEFPLLPSTEPIYNGGSPGPTRIVGALASDGTIQLAGFIRHPPGNRGGFELCPDSAAVTSSTTTTTTIAPVVDDEVCTAVPHTHDENRRSIKTESNLTRRDVSDILRKLCRSRQRIEAGAQTGTNGEVWFFRGDEYVRYSTNDESIHFRKKISEGWPGLKDTPFSKDIDAAVKTGTSDEYWLFKGDEYVRYSNSDESIHFRKKIVEGWPGLKGTPFVKGIDAVIRSETSGEIWFFKGDEYVRYSTDDESIHFRKKIVEGWPGLKDTPFVRDIDAAVKTGTSEEYWFFKGNEYVRYSTDDERIHFRKTIAAGWPGLKDTPFSRRHLITEP</sequence>
<feature type="signal peptide" evidence="8">
    <location>
        <begin position="1"/>
        <end position="16"/>
    </location>
</feature>
<accession>A0A5M9MP15</accession>
<feature type="region of interest" description="Disordered" evidence="7">
    <location>
        <begin position="67"/>
        <end position="92"/>
    </location>
</feature>
<feature type="repeat" description="Hemopexin" evidence="6">
    <location>
        <begin position="301"/>
        <end position="347"/>
    </location>
</feature>
<dbReference type="SUPFAM" id="SSF53933">
    <property type="entry name" value="Microbial ribonucleases"/>
    <property type="match status" value="1"/>
</dbReference>
<dbReference type="GO" id="GO:0046589">
    <property type="term" value="F:ribonuclease T1 activity"/>
    <property type="evidence" value="ECO:0007669"/>
    <property type="project" value="UniProtKB-EC"/>
</dbReference>
<evidence type="ECO:0000256" key="5">
    <source>
        <dbReference type="ARBA" id="ARBA00023239"/>
    </source>
</evidence>
<keyword evidence="2" id="KW-0255">Endonuclease</keyword>
<keyword evidence="5" id="KW-0456">Lyase</keyword>
<dbReference type="PANTHER" id="PTHR42104">
    <property type="entry name" value="EXTRACELLULAR GUANYL-SPECIFIC RIBONUCLEASE RNTA (AFU_ORTHOLOGUE AFUA_4G03230)"/>
    <property type="match status" value="1"/>
</dbReference>
<dbReference type="PANTHER" id="PTHR42104:SF2">
    <property type="entry name" value="GUANYL-SPECIFIC RIBONUCLEASE, PUTATIVE (AFU_ORTHOLOGUE AFUA_4G01200)-RELATED"/>
    <property type="match status" value="1"/>
</dbReference>
<dbReference type="EMBL" id="QUQM01000004">
    <property type="protein sequence ID" value="KAA8647174.1"/>
    <property type="molecule type" value="Genomic_DNA"/>
</dbReference>
<protein>
    <recommendedName>
        <fullName evidence="11">Hemopexin</fullName>
    </recommendedName>
</protein>
<dbReference type="Pfam" id="PF00545">
    <property type="entry name" value="Ribonuclease"/>
    <property type="match status" value="1"/>
</dbReference>
<keyword evidence="3" id="KW-0378">Hydrolase</keyword>
<keyword evidence="4" id="KW-1015">Disulfide bond</keyword>
<evidence type="ECO:0000256" key="8">
    <source>
        <dbReference type="SAM" id="SignalP"/>
    </source>
</evidence>
<feature type="repeat" description="Hemopexin" evidence="6">
    <location>
        <begin position="405"/>
        <end position="451"/>
    </location>
</feature>
<dbReference type="VEuPathDB" id="FungiDB:EYZ11_003855"/>
<dbReference type="GO" id="GO:0003723">
    <property type="term" value="F:RNA binding"/>
    <property type="evidence" value="ECO:0007669"/>
    <property type="project" value="InterPro"/>
</dbReference>
<evidence type="ECO:0000313" key="9">
    <source>
        <dbReference type="EMBL" id="KAA8647174.1"/>
    </source>
</evidence>
<evidence type="ECO:0000256" key="2">
    <source>
        <dbReference type="ARBA" id="ARBA00022759"/>
    </source>
</evidence>
<feature type="repeat" description="Hemopexin" evidence="6">
    <location>
        <begin position="249"/>
        <end position="295"/>
    </location>
</feature>
<feature type="chain" id="PRO_5024446373" description="Hemopexin" evidence="8">
    <location>
        <begin position="17"/>
        <end position="465"/>
    </location>
</feature>
<dbReference type="InterPro" id="IPR016191">
    <property type="entry name" value="Ribonuclease/ribotoxin"/>
</dbReference>
<dbReference type="AlphaFoldDB" id="A0A5M9MP15"/>